<gene>
    <name evidence="7" type="ORF">ACFQZM_46700</name>
</gene>
<comment type="cofactor">
    <cofactor evidence="1 5">
        <name>pyridoxal 5'-phosphate</name>
        <dbReference type="ChEBI" id="CHEBI:597326"/>
    </cofactor>
</comment>
<reference evidence="8" key="1">
    <citation type="journal article" date="2019" name="Int. J. Syst. Evol. Microbiol.">
        <title>The Global Catalogue of Microorganisms (GCM) 10K type strain sequencing project: providing services to taxonomists for standard genome sequencing and annotation.</title>
        <authorList>
            <consortium name="The Broad Institute Genomics Platform"/>
            <consortium name="The Broad Institute Genome Sequencing Center for Infectious Disease"/>
            <person name="Wu L."/>
            <person name="Ma J."/>
        </authorList>
    </citation>
    <scope>NUCLEOTIDE SEQUENCE [LARGE SCALE GENOMIC DNA]</scope>
    <source>
        <strain evidence="8">JCM 9371</strain>
    </source>
</reference>
<dbReference type="Gene3D" id="3.40.640.10">
    <property type="entry name" value="Type I PLP-dependent aspartate aminotransferase-like (Major domain)"/>
    <property type="match status" value="1"/>
</dbReference>
<evidence type="ECO:0000313" key="7">
    <source>
        <dbReference type="EMBL" id="MFD0692048.1"/>
    </source>
</evidence>
<feature type="region of interest" description="Disordered" evidence="6">
    <location>
        <begin position="1"/>
        <end position="21"/>
    </location>
</feature>
<dbReference type="RefSeq" id="WP_131758483.1">
    <property type="nucleotide sequence ID" value="NZ_CAACUY010000052.1"/>
</dbReference>
<dbReference type="InterPro" id="IPR002129">
    <property type="entry name" value="PyrdxlP-dep_de-COase"/>
</dbReference>
<name>A0ABW2Y2N4_9ACTN</name>
<evidence type="ECO:0000256" key="1">
    <source>
        <dbReference type="ARBA" id="ARBA00001933"/>
    </source>
</evidence>
<proteinExistence type="inferred from homology"/>
<evidence type="ECO:0000256" key="6">
    <source>
        <dbReference type="SAM" id="MobiDB-lite"/>
    </source>
</evidence>
<dbReference type="PANTHER" id="PTHR42735:SF6">
    <property type="entry name" value="SPHINGOSINE-1-PHOSPHATE LYASE 1"/>
    <property type="match status" value="1"/>
</dbReference>
<organism evidence="7 8">
    <name type="scientific">Actinomadura fibrosa</name>
    <dbReference type="NCBI Taxonomy" id="111802"/>
    <lineage>
        <taxon>Bacteria</taxon>
        <taxon>Bacillati</taxon>
        <taxon>Actinomycetota</taxon>
        <taxon>Actinomycetes</taxon>
        <taxon>Streptosporangiales</taxon>
        <taxon>Thermomonosporaceae</taxon>
        <taxon>Actinomadura</taxon>
    </lineage>
</organism>
<evidence type="ECO:0000313" key="8">
    <source>
        <dbReference type="Proteomes" id="UP001597063"/>
    </source>
</evidence>
<dbReference type="InterPro" id="IPR015422">
    <property type="entry name" value="PyrdxlP-dep_Trfase_small"/>
</dbReference>
<keyword evidence="3 5" id="KW-0456">Lyase</keyword>
<dbReference type="Gene3D" id="3.90.1150.10">
    <property type="entry name" value="Aspartate Aminotransferase, domain 1"/>
    <property type="match status" value="1"/>
</dbReference>
<keyword evidence="8" id="KW-1185">Reference proteome</keyword>
<dbReference type="Proteomes" id="UP001597063">
    <property type="component" value="Unassembled WGS sequence"/>
</dbReference>
<sequence>MSPDPASPPGTAPAGGALPEDGRAAAGLLDELDRLRGADLPVRGGQVTAYVYDTGRDAVHDLAAAAYLRMLEVNCLDPTAFPSIVALERQVVGAVAERLGGGPGTPGIFSSGGTESIMLAVKAARDARPVDGRPEIVVPVTAHPAFHKAAHYLGMDVVAVPVDDAFRAVPAAAAAAITSRTVLVVASAPSYPQGVMDPVEEIAAAAASAGVPCHVDACVGGWVLPWLRDLGRPVPPFDLSVPGVTSLSCDLHKYGYAPKGASVVLFADEALRRHAYFASAAWPGYTVINAGVQSSKSAGPLGAAWATLNALGARGYRDLAATAMAAADRLAAGAAAIPGLRVLGEPAVPLVAVTSDDPALDVFVISDEARARGWYFQPQLSYRGIPANLHFTLTGVSDVGALLEALEDAAKAARAAGPPDVPADLVDALAALDLDDLDDAGFAGLLSAVGVDLTTGAGDPEMAMVNTILDALPPATREDLLIRFLSVLYSGRA</sequence>
<dbReference type="SUPFAM" id="SSF53383">
    <property type="entry name" value="PLP-dependent transferases"/>
    <property type="match status" value="1"/>
</dbReference>
<dbReference type="PANTHER" id="PTHR42735">
    <property type="match status" value="1"/>
</dbReference>
<dbReference type="InterPro" id="IPR015424">
    <property type="entry name" value="PyrdxlP-dep_Trfase"/>
</dbReference>
<evidence type="ECO:0000256" key="4">
    <source>
        <dbReference type="ARBA" id="ARBA00038302"/>
    </source>
</evidence>
<feature type="compositionally biased region" description="Pro residues" evidence="6">
    <location>
        <begin position="1"/>
        <end position="11"/>
    </location>
</feature>
<dbReference type="Pfam" id="PF00282">
    <property type="entry name" value="Pyridoxal_deC"/>
    <property type="match status" value="1"/>
</dbReference>
<evidence type="ECO:0000256" key="3">
    <source>
        <dbReference type="ARBA" id="ARBA00023239"/>
    </source>
</evidence>
<comment type="caution">
    <text evidence="7">The sequence shown here is derived from an EMBL/GenBank/DDBJ whole genome shotgun (WGS) entry which is preliminary data.</text>
</comment>
<evidence type="ECO:0000256" key="5">
    <source>
        <dbReference type="RuleBase" id="RU000382"/>
    </source>
</evidence>
<dbReference type="EMBL" id="JBHTGP010000035">
    <property type="protein sequence ID" value="MFD0692048.1"/>
    <property type="molecule type" value="Genomic_DNA"/>
</dbReference>
<protein>
    <submittedName>
        <fullName evidence="7">Pyridoxal phosphate-dependent decarboxylase family protein</fullName>
    </submittedName>
</protein>
<evidence type="ECO:0000256" key="2">
    <source>
        <dbReference type="ARBA" id="ARBA00022898"/>
    </source>
</evidence>
<accession>A0ABW2Y2N4</accession>
<keyword evidence="2 5" id="KW-0663">Pyridoxal phosphate</keyword>
<comment type="similarity">
    <text evidence="4">Belongs to the group II decarboxylase family. Sphingosine-1-phosphate lyase subfamily.</text>
</comment>
<dbReference type="InterPro" id="IPR050477">
    <property type="entry name" value="GrpII_AminoAcid_Decarb"/>
</dbReference>
<dbReference type="InterPro" id="IPR015421">
    <property type="entry name" value="PyrdxlP-dep_Trfase_major"/>
</dbReference>